<dbReference type="Gene3D" id="3.75.10.10">
    <property type="entry name" value="L-arginine/glycine Amidinotransferase, Chain A"/>
    <property type="match status" value="1"/>
</dbReference>
<dbReference type="Proteomes" id="UP000577419">
    <property type="component" value="Unassembled WGS sequence"/>
</dbReference>
<dbReference type="InterPro" id="IPR033195">
    <property type="entry name" value="AmidinoTrfase"/>
</dbReference>
<protein>
    <recommendedName>
        <fullName evidence="5">Amidinotransferase</fullName>
    </recommendedName>
</protein>
<evidence type="ECO:0000313" key="4">
    <source>
        <dbReference type="Proteomes" id="UP000577419"/>
    </source>
</evidence>
<evidence type="ECO:0008006" key="5">
    <source>
        <dbReference type="Google" id="ProtNLM"/>
    </source>
</evidence>
<evidence type="ECO:0000256" key="1">
    <source>
        <dbReference type="ARBA" id="ARBA00006943"/>
    </source>
</evidence>
<comment type="caution">
    <text evidence="3">The sequence shown here is derived from an EMBL/GenBank/DDBJ whole genome shotgun (WGS) entry which is preliminary data.</text>
</comment>
<proteinExistence type="inferred from homology"/>
<accession>A0A7J4IUU4</accession>
<dbReference type="GO" id="GO:0015067">
    <property type="term" value="F:amidinotransferase activity"/>
    <property type="evidence" value="ECO:0007669"/>
    <property type="project" value="InterPro"/>
</dbReference>
<evidence type="ECO:0000313" key="3">
    <source>
        <dbReference type="EMBL" id="HIH07995.1"/>
    </source>
</evidence>
<organism evidence="3 4">
    <name type="scientific">Candidatus Iainarchaeum sp</name>
    <dbReference type="NCBI Taxonomy" id="3101447"/>
    <lineage>
        <taxon>Archaea</taxon>
        <taxon>Candidatus Iainarchaeota</taxon>
        <taxon>Candidatus Iainarchaeia</taxon>
        <taxon>Candidatus Iainarchaeales</taxon>
        <taxon>Candidatus Iainarchaeaceae</taxon>
        <taxon>Candidatus Iainarchaeum</taxon>
    </lineage>
</organism>
<dbReference type="PANTHER" id="PTHR10488">
    <property type="entry name" value="GLYCINE AMIDINOTRANSFERASE, MITOCHONDRIAL"/>
    <property type="match status" value="1"/>
</dbReference>
<name>A0A7J4IUU4_9ARCH</name>
<keyword evidence="2" id="KW-0808">Transferase</keyword>
<evidence type="ECO:0000256" key="2">
    <source>
        <dbReference type="ARBA" id="ARBA00022679"/>
    </source>
</evidence>
<dbReference type="EMBL" id="DUFG01000009">
    <property type="protein sequence ID" value="HIH07995.1"/>
    <property type="molecule type" value="Genomic_DNA"/>
</dbReference>
<sequence length="372" mass="43404">MKINSHNEWDRLREIIVGRTKTMASLTLFRPVDDKTKEKAFKLAQDAYPEWLVNEVSEDLEELCGVLKSHGAKVFRPNTGDVNKFFSTPHWAAVGSDCYNMRDHHLVVGDTVIESPTYNRYRYYEAMALYDVWYHYFEEGFRWISAPKAKLIGDYMVPFHDVEREFDKVLFKLAENEILFEAANTARMGKDILYLVSKSGNYLAAKWLQSILGEEYRVHTTDKIYRSSHIDSTVLCLRPGLVLLNGFRVNQKTCPKILDKWEKIYFNDIMSHPKETVDFQRNVRIKIHQKLLKLGVESDLGDMASEWIGMNILSIDPETVIVDKRQTKLIQTLEKYKLKVIPISFRHSYYMGGIHCNTLDTVRDSKLESYFD</sequence>
<dbReference type="SUPFAM" id="SSF55909">
    <property type="entry name" value="Pentein"/>
    <property type="match status" value="1"/>
</dbReference>
<comment type="similarity">
    <text evidence="1">Belongs to the amidinotransferase family.</text>
</comment>
<dbReference type="PANTHER" id="PTHR10488:SF1">
    <property type="entry name" value="GLYCINE AMIDINOTRANSFERASE, MITOCHONDRIAL"/>
    <property type="match status" value="1"/>
</dbReference>
<gene>
    <name evidence="3" type="ORF">HA237_01345</name>
</gene>
<dbReference type="AlphaFoldDB" id="A0A7J4IUU4"/>
<reference evidence="4" key="1">
    <citation type="journal article" date="2020" name="bioRxiv">
        <title>A rank-normalized archaeal taxonomy based on genome phylogeny resolves widespread incomplete and uneven classifications.</title>
        <authorList>
            <person name="Rinke C."/>
            <person name="Chuvochina M."/>
            <person name="Mussig A.J."/>
            <person name="Chaumeil P.-A."/>
            <person name="Waite D.W."/>
            <person name="Whitman W.B."/>
            <person name="Parks D.H."/>
            <person name="Hugenholtz P."/>
        </authorList>
    </citation>
    <scope>NUCLEOTIDE SEQUENCE [LARGE SCALE GENOMIC DNA]</scope>
</reference>